<dbReference type="Gene3D" id="3.40.50.12780">
    <property type="entry name" value="N-terminal domain of ligase-like"/>
    <property type="match status" value="1"/>
</dbReference>
<dbReference type="SUPFAM" id="SSF56801">
    <property type="entry name" value="Acetyl-CoA synthetase-like"/>
    <property type="match status" value="1"/>
</dbReference>
<organism evidence="1 2">
    <name type="scientific">Hypericibacter terrae</name>
    <dbReference type="NCBI Taxonomy" id="2602015"/>
    <lineage>
        <taxon>Bacteria</taxon>
        <taxon>Pseudomonadati</taxon>
        <taxon>Pseudomonadota</taxon>
        <taxon>Alphaproteobacteria</taxon>
        <taxon>Rhodospirillales</taxon>
        <taxon>Dongiaceae</taxon>
        <taxon>Hypericibacter</taxon>
    </lineage>
</organism>
<reference evidence="1 2" key="1">
    <citation type="submission" date="2019-08" db="EMBL/GenBank/DDBJ databases">
        <title>Hyperibacter terrae gen. nov., sp. nov. and Hyperibacter viscosus sp. nov., two new members in the family Rhodospirillaceae isolated from the rhizosphere of Hypericum perforatum.</title>
        <authorList>
            <person name="Noviana Z."/>
        </authorList>
    </citation>
    <scope>NUCLEOTIDE SEQUENCE [LARGE SCALE GENOMIC DNA]</scope>
    <source>
        <strain evidence="1 2">R5913</strain>
    </source>
</reference>
<evidence type="ECO:0000313" key="1">
    <source>
        <dbReference type="EMBL" id="QEX17839.1"/>
    </source>
</evidence>
<name>A0A5J6MKG3_9PROT</name>
<evidence type="ECO:0000313" key="2">
    <source>
        <dbReference type="Proteomes" id="UP000326202"/>
    </source>
</evidence>
<protein>
    <submittedName>
        <fullName evidence="1">Coenzyme F390 synthetase</fullName>
    </submittedName>
</protein>
<accession>A0A5J6MKG3</accession>
<sequence length="453" mass="50555">MPKKPMSQRARTLRFAAEFAEQETWPRERLLALQRHRLRRMIALAVTQSPYYRDVIGAFGDGPRRLRDFPILNKSTLMAEFDRILTDPQLNRALVEQHLAERGPTVELLGKYHVFPTGGSTGARAVMVYDRVTRLLGIANTLHWLRGMGVGEDTKVAGIGAATVNHVSNHVFRELRKGRPDAPPLDVTMPVAQLVEALNVYQPEVLIAYPSLLRELALEQLAGRLAIAPRRCSSVSETLSPEVRRLAFEAWEAPVIDSYATTETGMIGSECDETDGIHIMEDLMIVEIVGEGYRPVPIGTVGERMLVTTLFNPVLPLIRYEISDRVALATKPCPCGRPHWRLASIQGRREEMLDLPAKDGGLGHYPAVRFRDPLLLNPGLRQYQIEARPQGLHVRVVLGPEAADPPRTLESLRRAIEDELDKVGAVPVMTIEAVDRIERIASSGKARLVTRPR</sequence>
<dbReference type="AlphaFoldDB" id="A0A5J6MKG3"/>
<proteinExistence type="predicted"/>
<gene>
    <name evidence="1" type="ORF">FRZ44_31420</name>
</gene>
<dbReference type="PANTHER" id="PTHR36932">
    <property type="entry name" value="CAPSULAR POLYSACCHARIDE BIOSYNTHESIS PROTEIN"/>
    <property type="match status" value="1"/>
</dbReference>
<dbReference type="PANTHER" id="PTHR36932:SF1">
    <property type="entry name" value="CAPSULAR POLYSACCHARIDE BIOSYNTHESIS PROTEIN"/>
    <property type="match status" value="1"/>
</dbReference>
<dbReference type="EMBL" id="CP042906">
    <property type="protein sequence ID" value="QEX17839.1"/>
    <property type="molecule type" value="Genomic_DNA"/>
</dbReference>
<dbReference type="InterPro" id="IPR053158">
    <property type="entry name" value="CapK_Type1_Caps_Biosynth"/>
</dbReference>
<dbReference type="Proteomes" id="UP000326202">
    <property type="component" value="Chromosome"/>
</dbReference>
<dbReference type="InterPro" id="IPR042099">
    <property type="entry name" value="ANL_N_sf"/>
</dbReference>
<dbReference type="KEGG" id="htq:FRZ44_31420"/>
<dbReference type="OrthoDB" id="580775at2"/>
<keyword evidence="2" id="KW-1185">Reference proteome</keyword>
<dbReference type="RefSeq" id="WP_151178056.1">
    <property type="nucleotide sequence ID" value="NZ_CP042906.1"/>
</dbReference>